<dbReference type="GO" id="GO:0015833">
    <property type="term" value="P:peptide transport"/>
    <property type="evidence" value="ECO:0007669"/>
    <property type="project" value="InterPro"/>
</dbReference>
<keyword evidence="8" id="KW-0472">Membrane</keyword>
<dbReference type="SUPFAM" id="SSF52540">
    <property type="entry name" value="P-loop containing nucleoside triphosphate hydrolases"/>
    <property type="match status" value="1"/>
</dbReference>
<dbReference type="InterPro" id="IPR027417">
    <property type="entry name" value="P-loop_NTPase"/>
</dbReference>
<keyword evidence="5" id="KW-0547">Nucleotide-binding</keyword>
<evidence type="ECO:0000256" key="4">
    <source>
        <dbReference type="ARBA" id="ARBA00022519"/>
    </source>
</evidence>
<evidence type="ECO:0000256" key="1">
    <source>
        <dbReference type="ARBA" id="ARBA00004202"/>
    </source>
</evidence>
<evidence type="ECO:0000313" key="12">
    <source>
        <dbReference type="EMBL" id="SHL09009.1"/>
    </source>
</evidence>
<dbReference type="PANTHER" id="PTHR43297:SF14">
    <property type="entry name" value="ATPASE AAA-TYPE CORE DOMAIN-CONTAINING PROTEIN"/>
    <property type="match status" value="1"/>
</dbReference>
<dbReference type="GO" id="GO:0005524">
    <property type="term" value="F:ATP binding"/>
    <property type="evidence" value="ECO:0007669"/>
    <property type="project" value="UniProtKB-KW"/>
</dbReference>
<evidence type="ECO:0000256" key="6">
    <source>
        <dbReference type="ARBA" id="ARBA00022840"/>
    </source>
</evidence>
<dbReference type="EMBL" id="AEMG01000015">
    <property type="protein sequence ID" value="EFW91259.1"/>
    <property type="molecule type" value="Genomic_DNA"/>
</dbReference>
<dbReference type="InterPro" id="IPR050388">
    <property type="entry name" value="ABC_Ni/Peptide_Import"/>
</dbReference>
<dbReference type="PROSITE" id="PS50893">
    <property type="entry name" value="ABC_TRANSPORTER_2"/>
    <property type="match status" value="1"/>
</dbReference>
<keyword evidence="7" id="KW-1278">Translocase</keyword>
<sequence>MATEFRPASDTDTPSEEDVILEVRDASVSFSMDRGDSRVLRDVSIDVHAGEVLGVVGESGSGKSMLASAMLDAIVSPGQVDGEVIYHPPDGGEPVDVLSLSREELTKLRWNEISFVIQGAQSAFNPTMTIGSHFEETLRAHGADVSEGMEFARELLADLYLPTEQVLRSHPHELSGGMKQRALIALGLVLDPNVVVMDEPTAALDLLMQRSIVSMLEDLQEKYDLTMVFVTHDLPLVADLADRLAVMYAFDLVELGPTDELLDDAAHPYTRALLNAVPNISDRAMDIEGIEGSSPDPVSLPNGCSFNPRCPLADGTCESESPHLRDVDKGHEVACFYPEEARETVPLLLDEPPKSADAADAADASGGERR</sequence>
<dbReference type="InterPro" id="IPR013563">
    <property type="entry name" value="Oligopep_ABC_C"/>
</dbReference>
<evidence type="ECO:0000256" key="2">
    <source>
        <dbReference type="ARBA" id="ARBA00022448"/>
    </source>
</evidence>
<gene>
    <name evidence="12" type="ORF">SAMN05444342_2987</name>
    <name evidence="11" type="ORF">ZOD2009_14161</name>
</gene>
<evidence type="ECO:0000313" key="11">
    <source>
        <dbReference type="EMBL" id="EFW91259.1"/>
    </source>
</evidence>
<dbReference type="STRING" id="797209.GCA_000376445_03351"/>
<keyword evidence="3" id="KW-1003">Cell membrane</keyword>
<accession>E7QVJ6</accession>
<dbReference type="FunFam" id="3.40.50.300:FF:000016">
    <property type="entry name" value="Oligopeptide ABC transporter ATP-binding component"/>
    <property type="match status" value="1"/>
</dbReference>
<name>E7QVJ6_HALPU</name>
<organism evidence="11 13">
    <name type="scientific">Haladaptatus paucihalophilus DX253</name>
    <dbReference type="NCBI Taxonomy" id="797209"/>
    <lineage>
        <taxon>Archaea</taxon>
        <taxon>Methanobacteriati</taxon>
        <taxon>Methanobacteriota</taxon>
        <taxon>Stenosarchaea group</taxon>
        <taxon>Halobacteria</taxon>
        <taxon>Halobacteriales</taxon>
        <taxon>Haladaptataceae</taxon>
        <taxon>Haladaptatus</taxon>
    </lineage>
</organism>
<evidence type="ECO:0000259" key="10">
    <source>
        <dbReference type="PROSITE" id="PS50893"/>
    </source>
</evidence>
<dbReference type="AlphaFoldDB" id="E7QVJ6"/>
<evidence type="ECO:0000313" key="13">
    <source>
        <dbReference type="Proteomes" id="UP000003751"/>
    </source>
</evidence>
<comment type="subcellular location">
    <subcellularLocation>
        <location evidence="1">Cell membrane</location>
        <topology evidence="1">Peripheral membrane protein</topology>
    </subcellularLocation>
</comment>
<evidence type="ECO:0000313" key="14">
    <source>
        <dbReference type="Proteomes" id="UP000184203"/>
    </source>
</evidence>
<dbReference type="EMBL" id="FRAN01000004">
    <property type="protein sequence ID" value="SHL09009.1"/>
    <property type="molecule type" value="Genomic_DNA"/>
</dbReference>
<dbReference type="Gene3D" id="3.40.50.300">
    <property type="entry name" value="P-loop containing nucleotide triphosphate hydrolases"/>
    <property type="match status" value="1"/>
</dbReference>
<dbReference type="Pfam" id="PF00005">
    <property type="entry name" value="ABC_tran"/>
    <property type="match status" value="1"/>
</dbReference>
<dbReference type="Proteomes" id="UP000003751">
    <property type="component" value="Unassembled WGS sequence"/>
</dbReference>
<proteinExistence type="predicted"/>
<feature type="domain" description="ABC transporter" evidence="10">
    <location>
        <begin position="23"/>
        <end position="274"/>
    </location>
</feature>
<reference evidence="11 13" key="1">
    <citation type="journal article" date="2014" name="ISME J.">
        <title>Trehalose/2-sulfotrehalose biosynthesis and glycine-betaine uptake are widely spread mechanisms for osmoadaptation in the Halobacteriales.</title>
        <authorList>
            <person name="Youssef N.H."/>
            <person name="Savage-Ashlock K.N."/>
            <person name="McCully A.L."/>
            <person name="Luedtke B."/>
            <person name="Shaw E.I."/>
            <person name="Hoff W.D."/>
            <person name="Elshahed M.S."/>
        </authorList>
    </citation>
    <scope>NUCLEOTIDE SEQUENCE [LARGE SCALE GENOMIC DNA]</scope>
    <source>
        <strain evidence="11 13">DX253</strain>
    </source>
</reference>
<keyword evidence="2" id="KW-0813">Transport</keyword>
<dbReference type="GO" id="GO:0016887">
    <property type="term" value="F:ATP hydrolysis activity"/>
    <property type="evidence" value="ECO:0007669"/>
    <property type="project" value="InterPro"/>
</dbReference>
<keyword evidence="14" id="KW-1185">Reference proteome</keyword>
<evidence type="ECO:0000256" key="7">
    <source>
        <dbReference type="ARBA" id="ARBA00022967"/>
    </source>
</evidence>
<dbReference type="RefSeq" id="WP_007980871.1">
    <property type="nucleotide sequence ID" value="NZ_AEMG01000015.1"/>
</dbReference>
<reference evidence="12" key="2">
    <citation type="submission" date="2016-11" db="EMBL/GenBank/DDBJ databases">
        <authorList>
            <person name="Jaros S."/>
            <person name="Januszkiewicz K."/>
            <person name="Wedrychowicz H."/>
        </authorList>
    </citation>
    <scope>NUCLEOTIDE SEQUENCE [LARGE SCALE GENOMIC DNA]</scope>
    <source>
        <strain evidence="12">DX253</strain>
    </source>
</reference>
<dbReference type="SMART" id="SM00382">
    <property type="entry name" value="AAA"/>
    <property type="match status" value="1"/>
</dbReference>
<keyword evidence="4" id="KW-0997">Cell inner membrane</keyword>
<evidence type="ECO:0000256" key="5">
    <source>
        <dbReference type="ARBA" id="ARBA00022741"/>
    </source>
</evidence>
<dbReference type="CDD" id="cd03257">
    <property type="entry name" value="ABC_NikE_OppD_transporters"/>
    <property type="match status" value="1"/>
</dbReference>
<dbReference type="PANTHER" id="PTHR43297">
    <property type="entry name" value="OLIGOPEPTIDE TRANSPORT ATP-BINDING PROTEIN APPD"/>
    <property type="match status" value="1"/>
</dbReference>
<dbReference type="OrthoDB" id="18209at2157"/>
<evidence type="ECO:0000256" key="8">
    <source>
        <dbReference type="ARBA" id="ARBA00023136"/>
    </source>
</evidence>
<keyword evidence="6 11" id="KW-0067">ATP-binding</keyword>
<dbReference type="PATRIC" id="fig|797209.4.peg.2789"/>
<dbReference type="InterPro" id="IPR003593">
    <property type="entry name" value="AAA+_ATPase"/>
</dbReference>
<protein>
    <submittedName>
        <fullName evidence="11">ABC-type transport system ATP-binding protein (Probable substrate dipeptides/oligopeptides)</fullName>
    </submittedName>
    <submittedName>
        <fullName evidence="12">Peptide/nickel transport system ATP-binding protein</fullName>
    </submittedName>
</protein>
<dbReference type="InterPro" id="IPR017871">
    <property type="entry name" value="ABC_transporter-like_CS"/>
</dbReference>
<dbReference type="InterPro" id="IPR003439">
    <property type="entry name" value="ABC_transporter-like_ATP-bd"/>
</dbReference>
<dbReference type="Proteomes" id="UP000184203">
    <property type="component" value="Unassembled WGS sequence"/>
</dbReference>
<reference evidence="14" key="3">
    <citation type="submission" date="2016-11" db="EMBL/GenBank/DDBJ databases">
        <authorList>
            <person name="Varghese N."/>
            <person name="Submissions S."/>
        </authorList>
    </citation>
    <scope>NUCLEOTIDE SEQUENCE [LARGE SCALE GENOMIC DNA]</scope>
    <source>
        <strain evidence="14">DX253</strain>
    </source>
</reference>
<dbReference type="NCBIfam" id="TIGR01727">
    <property type="entry name" value="oligo_HPY"/>
    <property type="match status" value="1"/>
</dbReference>
<feature type="region of interest" description="Disordered" evidence="9">
    <location>
        <begin position="348"/>
        <end position="370"/>
    </location>
</feature>
<evidence type="ECO:0000256" key="3">
    <source>
        <dbReference type="ARBA" id="ARBA00022475"/>
    </source>
</evidence>
<dbReference type="eggNOG" id="arCOG00181">
    <property type="taxonomic scope" value="Archaea"/>
</dbReference>
<evidence type="ECO:0000256" key="9">
    <source>
        <dbReference type="SAM" id="MobiDB-lite"/>
    </source>
</evidence>
<dbReference type="GO" id="GO:0005886">
    <property type="term" value="C:plasma membrane"/>
    <property type="evidence" value="ECO:0007669"/>
    <property type="project" value="UniProtKB-SubCell"/>
</dbReference>
<dbReference type="Pfam" id="PF08352">
    <property type="entry name" value="oligo_HPY"/>
    <property type="match status" value="1"/>
</dbReference>
<dbReference type="PROSITE" id="PS00211">
    <property type="entry name" value="ABC_TRANSPORTER_1"/>
    <property type="match status" value="1"/>
</dbReference>